<dbReference type="OrthoDB" id="1926504at2759"/>
<feature type="transmembrane region" description="Helical" evidence="8">
    <location>
        <begin position="228"/>
        <end position="251"/>
    </location>
</feature>
<feature type="region of interest" description="Disordered" evidence="9">
    <location>
        <begin position="1"/>
        <end position="20"/>
    </location>
</feature>
<dbReference type="Proteomes" id="UP001141552">
    <property type="component" value="Unassembled WGS sequence"/>
</dbReference>
<comment type="subunit">
    <text evidence="3 8">Homodimer and heterodimers.</text>
</comment>
<comment type="caution">
    <text evidence="11">The sequence shown here is derived from an EMBL/GenBank/DDBJ whole genome shotgun (WGS) entry which is preliminary data.</text>
</comment>
<evidence type="ECO:0000256" key="9">
    <source>
        <dbReference type="SAM" id="MobiDB-lite"/>
    </source>
</evidence>
<dbReference type="InterPro" id="IPR006459">
    <property type="entry name" value="CASP/CASPL"/>
</dbReference>
<keyword evidence="6 8" id="KW-1133">Transmembrane helix</keyword>
<evidence type="ECO:0000256" key="3">
    <source>
        <dbReference type="ARBA" id="ARBA00011489"/>
    </source>
</evidence>
<evidence type="ECO:0000256" key="8">
    <source>
        <dbReference type="RuleBase" id="RU361233"/>
    </source>
</evidence>
<evidence type="ECO:0000256" key="1">
    <source>
        <dbReference type="ARBA" id="ARBA00004651"/>
    </source>
</evidence>
<evidence type="ECO:0000256" key="4">
    <source>
        <dbReference type="ARBA" id="ARBA00022475"/>
    </source>
</evidence>
<feature type="domain" description="Casparian strip membrane protein" evidence="10">
    <location>
        <begin position="179"/>
        <end position="328"/>
    </location>
</feature>
<protein>
    <recommendedName>
        <fullName evidence="8">CASP-like protein</fullName>
    </recommendedName>
</protein>
<reference evidence="11" key="2">
    <citation type="journal article" date="2023" name="Plants (Basel)">
        <title>Annotation of the Turnera subulata (Passifloraceae) Draft Genome Reveals the S-Locus Evolved after the Divergence of Turneroideae from Passifloroideae in a Stepwise Manner.</title>
        <authorList>
            <person name="Henning P.M."/>
            <person name="Roalson E.H."/>
            <person name="Mir W."/>
            <person name="McCubbin A.G."/>
            <person name="Shore J.S."/>
        </authorList>
    </citation>
    <scope>NUCLEOTIDE SEQUENCE</scope>
    <source>
        <strain evidence="11">F60SS</strain>
    </source>
</reference>
<dbReference type="EMBL" id="JAKUCV010007524">
    <property type="protein sequence ID" value="KAJ4823075.1"/>
    <property type="molecule type" value="Genomic_DNA"/>
</dbReference>
<feature type="transmembrane region" description="Helical" evidence="8">
    <location>
        <begin position="31"/>
        <end position="52"/>
    </location>
</feature>
<evidence type="ECO:0000256" key="6">
    <source>
        <dbReference type="ARBA" id="ARBA00022989"/>
    </source>
</evidence>
<proteinExistence type="inferred from homology"/>
<feature type="transmembrane region" description="Helical" evidence="8">
    <location>
        <begin position="263"/>
        <end position="293"/>
    </location>
</feature>
<dbReference type="Pfam" id="PF04535">
    <property type="entry name" value="CASP_dom"/>
    <property type="match status" value="2"/>
</dbReference>
<accession>A0A9Q0F116</accession>
<name>A0A9Q0F116_9ROSI</name>
<keyword evidence="12" id="KW-1185">Reference proteome</keyword>
<gene>
    <name evidence="11" type="ORF">Tsubulata_009601</name>
</gene>
<keyword evidence="7 8" id="KW-0472">Membrane</keyword>
<reference evidence="11" key="1">
    <citation type="submission" date="2022-02" db="EMBL/GenBank/DDBJ databases">
        <authorList>
            <person name="Henning P.M."/>
            <person name="McCubbin A.G."/>
            <person name="Shore J.S."/>
        </authorList>
    </citation>
    <scope>NUCLEOTIDE SEQUENCE</scope>
    <source>
        <strain evidence="11">F60SS</strain>
        <tissue evidence="11">Leaves</tissue>
    </source>
</reference>
<feature type="transmembrane region" description="Helical" evidence="8">
    <location>
        <begin position="82"/>
        <end position="107"/>
    </location>
</feature>
<evidence type="ECO:0000259" key="10">
    <source>
        <dbReference type="Pfam" id="PF04535"/>
    </source>
</evidence>
<evidence type="ECO:0000313" key="11">
    <source>
        <dbReference type="EMBL" id="KAJ4823075.1"/>
    </source>
</evidence>
<dbReference type="InterPro" id="IPR044173">
    <property type="entry name" value="CASPL"/>
</dbReference>
<dbReference type="PANTHER" id="PTHR36488">
    <property type="entry name" value="CASP-LIKE PROTEIN 1U1"/>
    <property type="match status" value="1"/>
</dbReference>
<feature type="domain" description="Casparian strip membrane protein" evidence="10">
    <location>
        <begin position="34"/>
        <end position="109"/>
    </location>
</feature>
<dbReference type="GO" id="GO:0005886">
    <property type="term" value="C:plasma membrane"/>
    <property type="evidence" value="ECO:0007669"/>
    <property type="project" value="UniProtKB-SubCell"/>
</dbReference>
<comment type="caution">
    <text evidence="8">Lacks conserved residue(s) required for the propagation of feature annotation.</text>
</comment>
<dbReference type="AlphaFoldDB" id="A0A9Q0F116"/>
<evidence type="ECO:0000256" key="7">
    <source>
        <dbReference type="ARBA" id="ARBA00023136"/>
    </source>
</evidence>
<sequence>MASSNGIKPDPEADINTEAAPPTPASGGLDFFGVQVILRVLLFAVAVTSILVEVTSKQTALVPVPGLPIRVRVEAKFSDQPAFIYLVAAMAVTTLYGIITAVVSLGLNSKPGLATKALLHSVFWDVQPPLEHQQGLVTLDSRAIVMQGGGSVVKPDPEADIKAEAALPTPPSGGRDFFGVHVILRVLLFAAAVTSILVGLTSKQTALVPVPGLPIRVPVEAKFSDQPAFIYLVAAMFVAALYSIPSAVASFTVISKPELATKFLLHFAVLDLLLLGILATAVGAAGGVGYIALKGNNHAGWGKLCNMFEKHCRRLSSSVALSLVASVVLLILVMLSVFSLRRRIPK</sequence>
<comment type="subcellular location">
    <subcellularLocation>
        <location evidence="1 8">Cell membrane</location>
        <topology evidence="1 8">Multi-pass membrane protein</topology>
    </subcellularLocation>
</comment>
<dbReference type="NCBIfam" id="TIGR01569">
    <property type="entry name" value="A_tha_TIGR01569"/>
    <property type="match status" value="2"/>
</dbReference>
<evidence type="ECO:0000256" key="5">
    <source>
        <dbReference type="ARBA" id="ARBA00022692"/>
    </source>
</evidence>
<feature type="transmembrane region" description="Helical" evidence="8">
    <location>
        <begin position="319"/>
        <end position="340"/>
    </location>
</feature>
<comment type="similarity">
    <text evidence="2 8">Belongs to the Casparian strip membrane proteins (CASP) family.</text>
</comment>
<evidence type="ECO:0000313" key="12">
    <source>
        <dbReference type="Proteomes" id="UP001141552"/>
    </source>
</evidence>
<evidence type="ECO:0000256" key="2">
    <source>
        <dbReference type="ARBA" id="ARBA00007651"/>
    </source>
</evidence>
<dbReference type="PANTHER" id="PTHR36488:SF8">
    <property type="entry name" value="CASP-LIKE PROTEIN 1U1"/>
    <property type="match status" value="1"/>
</dbReference>
<keyword evidence="4 8" id="KW-1003">Cell membrane</keyword>
<organism evidence="11 12">
    <name type="scientific">Turnera subulata</name>
    <dbReference type="NCBI Taxonomy" id="218843"/>
    <lineage>
        <taxon>Eukaryota</taxon>
        <taxon>Viridiplantae</taxon>
        <taxon>Streptophyta</taxon>
        <taxon>Embryophyta</taxon>
        <taxon>Tracheophyta</taxon>
        <taxon>Spermatophyta</taxon>
        <taxon>Magnoliopsida</taxon>
        <taxon>eudicotyledons</taxon>
        <taxon>Gunneridae</taxon>
        <taxon>Pentapetalae</taxon>
        <taxon>rosids</taxon>
        <taxon>fabids</taxon>
        <taxon>Malpighiales</taxon>
        <taxon>Passifloraceae</taxon>
        <taxon>Turnera</taxon>
    </lineage>
</organism>
<feature type="transmembrane region" description="Helical" evidence="8">
    <location>
        <begin position="182"/>
        <end position="201"/>
    </location>
</feature>
<keyword evidence="5 8" id="KW-0812">Transmembrane</keyword>
<dbReference type="InterPro" id="IPR006702">
    <property type="entry name" value="CASP_dom"/>
</dbReference>